<name>W8YKS3_BACTU</name>
<dbReference type="HOGENOM" id="CLU_2931857_0_0_9"/>
<dbReference type="RefSeq" id="WP_030029904.1">
    <property type="nucleotide sequence ID" value="NZ_HG810022.1"/>
</dbReference>
<reference evidence="1" key="1">
    <citation type="submission" date="2014-01" db="EMBL/GenBank/DDBJ databases">
        <title>Draft genome sequence of highly nematicidal Bacillus thuringiensis DB27.</title>
        <authorList>
            <person name="Iatsenko I."/>
            <person name="Pickard D."/>
            <person name="Corton C."/>
            <person name="Dougan G."/>
            <person name="Sommer R.J."/>
        </authorList>
    </citation>
    <scope>NUCLEOTIDE SEQUENCE [LARGE SCALE GENOMIC DNA]</scope>
    <source>
        <strain evidence="1">DB27</strain>
    </source>
</reference>
<reference evidence="1" key="2">
    <citation type="submission" date="2014-01" db="EMBL/GenBank/DDBJ databases">
        <authorList>
            <person name="Aslett M."/>
        </authorList>
    </citation>
    <scope>NUCLEOTIDE SEQUENCE [LARGE SCALE GENOMIC DNA]</scope>
    <source>
        <strain evidence="1">DB27</strain>
    </source>
</reference>
<sequence length="60" mass="6702">MAIKTQYGCPECNTYSGDCFEVKEVHPPSLLSTVPNETVHCNKCGWKGSWGTAKRVRLEN</sequence>
<dbReference type="Proteomes" id="UP000030682">
    <property type="component" value="Unassembled WGS sequence"/>
</dbReference>
<organism evidence="1">
    <name type="scientific">Bacillus thuringiensis DB27</name>
    <dbReference type="NCBI Taxonomy" id="1431339"/>
    <lineage>
        <taxon>Bacteria</taxon>
        <taxon>Bacillati</taxon>
        <taxon>Bacillota</taxon>
        <taxon>Bacilli</taxon>
        <taxon>Bacillales</taxon>
        <taxon>Bacillaceae</taxon>
        <taxon>Bacillus</taxon>
        <taxon>Bacillus cereus group</taxon>
    </lineage>
</organism>
<dbReference type="EMBL" id="HG810022">
    <property type="protein sequence ID" value="CDN39312.1"/>
    <property type="molecule type" value="Genomic_DNA"/>
</dbReference>
<accession>W8YKS3</accession>
<protein>
    <submittedName>
        <fullName evidence="1">Uncharacterized protein</fullName>
    </submittedName>
</protein>
<evidence type="ECO:0000313" key="1">
    <source>
        <dbReference type="EMBL" id="CDN39312.1"/>
    </source>
</evidence>
<proteinExistence type="predicted"/>
<dbReference type="AlphaFoldDB" id="W8YKS3"/>
<gene>
    <name evidence="1" type="ORF">BTDB27_005654</name>
</gene>